<evidence type="ECO:0000256" key="1">
    <source>
        <dbReference type="ARBA" id="ARBA00004267"/>
    </source>
</evidence>
<dbReference type="HOGENOM" id="CLU_005595_0_0_1"/>
<dbReference type="GO" id="GO:0051225">
    <property type="term" value="P:spindle assembly"/>
    <property type="evidence" value="ECO:0007669"/>
    <property type="project" value="TreeGrafter"/>
</dbReference>
<keyword evidence="3 6" id="KW-0963">Cytoplasm</keyword>
<keyword evidence="11" id="KW-1185">Reference proteome</keyword>
<dbReference type="GO" id="GO:0000930">
    <property type="term" value="C:gamma-tubulin complex"/>
    <property type="evidence" value="ECO:0007669"/>
    <property type="project" value="TreeGrafter"/>
</dbReference>
<feature type="region of interest" description="Disordered" evidence="7">
    <location>
        <begin position="481"/>
        <end position="508"/>
    </location>
</feature>
<dbReference type="InterPro" id="IPR007259">
    <property type="entry name" value="GCP"/>
</dbReference>
<dbReference type="STRING" id="1220924.W2S1Y4"/>
<dbReference type="OrthoDB" id="78652at2759"/>
<dbReference type="GO" id="GO:0005874">
    <property type="term" value="C:microtubule"/>
    <property type="evidence" value="ECO:0007669"/>
    <property type="project" value="UniProtKB-KW"/>
</dbReference>
<dbReference type="PANTHER" id="PTHR19302:SF27">
    <property type="entry name" value="GAMMA-TUBULIN COMPLEX COMPONENT 4"/>
    <property type="match status" value="1"/>
</dbReference>
<dbReference type="GeneID" id="19971237"/>
<reference evidence="10 11" key="1">
    <citation type="submission" date="2013-03" db="EMBL/GenBank/DDBJ databases">
        <title>The Genome Sequence of Phialophora europaea CBS 101466.</title>
        <authorList>
            <consortium name="The Broad Institute Genomics Platform"/>
            <person name="Cuomo C."/>
            <person name="de Hoog S."/>
            <person name="Gorbushina A."/>
            <person name="Walker B."/>
            <person name="Young S.K."/>
            <person name="Zeng Q."/>
            <person name="Gargeya S."/>
            <person name="Fitzgerald M."/>
            <person name="Haas B."/>
            <person name="Abouelleil A."/>
            <person name="Allen A.W."/>
            <person name="Alvarado L."/>
            <person name="Arachchi H.M."/>
            <person name="Berlin A.M."/>
            <person name="Chapman S.B."/>
            <person name="Gainer-Dewar J."/>
            <person name="Goldberg J."/>
            <person name="Griggs A."/>
            <person name="Gujja S."/>
            <person name="Hansen M."/>
            <person name="Howarth C."/>
            <person name="Imamovic A."/>
            <person name="Ireland A."/>
            <person name="Larimer J."/>
            <person name="McCowan C."/>
            <person name="Murphy C."/>
            <person name="Pearson M."/>
            <person name="Poon T.W."/>
            <person name="Priest M."/>
            <person name="Roberts A."/>
            <person name="Saif S."/>
            <person name="Shea T."/>
            <person name="Sisk P."/>
            <person name="Sykes S."/>
            <person name="Wortman J."/>
            <person name="Nusbaum C."/>
            <person name="Birren B."/>
        </authorList>
    </citation>
    <scope>NUCLEOTIDE SEQUENCE [LARGE SCALE GENOMIC DNA]</scope>
    <source>
        <strain evidence="10 11">CBS 101466</strain>
    </source>
</reference>
<dbReference type="GO" id="GO:0051011">
    <property type="term" value="F:microtubule minus-end binding"/>
    <property type="evidence" value="ECO:0007669"/>
    <property type="project" value="TreeGrafter"/>
</dbReference>
<feature type="region of interest" description="Disordered" evidence="7">
    <location>
        <begin position="549"/>
        <end position="582"/>
    </location>
</feature>
<dbReference type="GO" id="GO:0031122">
    <property type="term" value="P:cytoplasmic microtubule organization"/>
    <property type="evidence" value="ECO:0007669"/>
    <property type="project" value="TreeGrafter"/>
</dbReference>
<protein>
    <recommendedName>
        <fullName evidence="6">Spindle pole body component</fullName>
    </recommendedName>
</protein>
<evidence type="ECO:0000256" key="7">
    <source>
        <dbReference type="SAM" id="MobiDB-lite"/>
    </source>
</evidence>
<proteinExistence type="inferred from homology"/>
<evidence type="ECO:0000256" key="6">
    <source>
        <dbReference type="RuleBase" id="RU363050"/>
    </source>
</evidence>
<dbReference type="InParanoid" id="W2S1Y4"/>
<feature type="domain" description="Gamma tubulin complex component C-terminal" evidence="8">
    <location>
        <begin position="314"/>
        <end position="724"/>
    </location>
</feature>
<gene>
    <name evidence="10" type="ORF">HMPREF1541_03898</name>
</gene>
<evidence type="ECO:0000256" key="5">
    <source>
        <dbReference type="ARBA" id="ARBA00023212"/>
    </source>
</evidence>
<dbReference type="InterPro" id="IPR041470">
    <property type="entry name" value="GCP_N"/>
</dbReference>
<comment type="similarity">
    <text evidence="2 6">Belongs to the TUBGCP family.</text>
</comment>
<dbReference type="Pfam" id="PF04130">
    <property type="entry name" value="GCP_C_terminal"/>
    <property type="match status" value="1"/>
</dbReference>
<dbReference type="GO" id="GO:0043015">
    <property type="term" value="F:gamma-tubulin binding"/>
    <property type="evidence" value="ECO:0007669"/>
    <property type="project" value="InterPro"/>
</dbReference>
<dbReference type="GO" id="GO:0007020">
    <property type="term" value="P:microtubule nucleation"/>
    <property type="evidence" value="ECO:0007669"/>
    <property type="project" value="InterPro"/>
</dbReference>
<feature type="compositionally biased region" description="Polar residues" evidence="7">
    <location>
        <begin position="568"/>
        <end position="582"/>
    </location>
</feature>
<keyword evidence="4 6" id="KW-0493">Microtubule</keyword>
<dbReference type="Proteomes" id="UP000030752">
    <property type="component" value="Unassembled WGS sequence"/>
</dbReference>
<dbReference type="RefSeq" id="XP_008716468.1">
    <property type="nucleotide sequence ID" value="XM_008718246.1"/>
</dbReference>
<accession>W2S1Y4</accession>
<name>W2S1Y4_CYPE1</name>
<dbReference type="GO" id="GO:0051321">
    <property type="term" value="P:meiotic cell cycle"/>
    <property type="evidence" value="ECO:0007669"/>
    <property type="project" value="TreeGrafter"/>
</dbReference>
<evidence type="ECO:0000256" key="4">
    <source>
        <dbReference type="ARBA" id="ARBA00022701"/>
    </source>
</evidence>
<feature type="domain" description="Gamma tubulin complex component protein N-terminal" evidence="9">
    <location>
        <begin position="2"/>
        <end position="259"/>
    </location>
</feature>
<keyword evidence="5 6" id="KW-0206">Cytoskeleton</keyword>
<dbReference type="eggNOG" id="KOG2065">
    <property type="taxonomic scope" value="Eukaryota"/>
</dbReference>
<feature type="compositionally biased region" description="Low complexity" evidence="7">
    <location>
        <begin position="549"/>
        <end position="567"/>
    </location>
</feature>
<dbReference type="VEuPathDB" id="FungiDB:HMPREF1541_03898"/>
<dbReference type="InterPro" id="IPR042241">
    <property type="entry name" value="GCP_C_sf"/>
</dbReference>
<evidence type="ECO:0000256" key="3">
    <source>
        <dbReference type="ARBA" id="ARBA00022490"/>
    </source>
</evidence>
<evidence type="ECO:0000256" key="2">
    <source>
        <dbReference type="ARBA" id="ARBA00010337"/>
    </source>
</evidence>
<evidence type="ECO:0000259" key="8">
    <source>
        <dbReference type="Pfam" id="PF04130"/>
    </source>
</evidence>
<dbReference type="Pfam" id="PF17681">
    <property type="entry name" value="GCP_N_terminal"/>
    <property type="match status" value="1"/>
</dbReference>
<dbReference type="AlphaFoldDB" id="W2S1Y4"/>
<organism evidence="10 11">
    <name type="scientific">Cyphellophora europaea (strain CBS 101466)</name>
    <name type="common">Phialophora europaea</name>
    <dbReference type="NCBI Taxonomy" id="1220924"/>
    <lineage>
        <taxon>Eukaryota</taxon>
        <taxon>Fungi</taxon>
        <taxon>Dikarya</taxon>
        <taxon>Ascomycota</taxon>
        <taxon>Pezizomycotina</taxon>
        <taxon>Eurotiomycetes</taxon>
        <taxon>Chaetothyriomycetidae</taxon>
        <taxon>Chaetothyriales</taxon>
        <taxon>Cyphellophoraceae</taxon>
        <taxon>Cyphellophora</taxon>
    </lineage>
</organism>
<sequence>MLHEILLSLSGYQSEIFEKVKNTEHHVEGIHNFTSEPERAMLETLAHIAQLHIDIKQIAARIASDHSSVVCRGVASAILDVHLAAFRKKIIQVEHSILRQDSSYVGGYGIVPLSTVVSDFAPWTRPLEWLLKVTRVAGRQSEQESAKGYCTGNEMLDFLHSETHTGYADVEELAVSLLITAQKMWMRSVASWILYGRLPTLGTGDFFIQQNPNRTSVVDDYILDRTLVPRFVSRSSAESMLAIGNALCQLQVQNRGTRGSQTMALLPKHLRILETLEYPLNQSILQLAVEEIDCSISQNVLSEIVPLHQILGVLDVVHRFMLLSNGEFATALIEHAGDKIRLRQTAPAVKPARKVGRIDDLTITDAELNSILTKSWDELAALQTGQAVDDETFNLARGMLALHGIQEGERHFIPLATLMPNATVLDLKLAVDSTLKLFLSPADLRSYAAINAYLLSIRRTELHLSHLWKLTPQRRCYPTPFGPPISASPYGQSALASRRTREQARSTAMRRHWATASKALFVVNELDAYLHGEVIRNSWDHFQGWLQEGSRPSSSRSGSRPGTASSAKTASTGLSRSKQMNDPRTLAKGHHTFLSALYSGLLLNNAEFVKALRELLNSVDHYIALFSRLSSIWSGLDLQEDEGVVDAFSNYKEEERTVLAETTRSRIIIEEGVGVLVERLKDAERKRDAEGPIGAMDGLDLHAASVFIPWKGRNMERLIMKLDYLAGAHAQDVQEKLVDDIIDD</sequence>
<dbReference type="PANTHER" id="PTHR19302">
    <property type="entry name" value="GAMMA TUBULIN COMPLEX PROTEIN"/>
    <property type="match status" value="1"/>
</dbReference>
<dbReference type="GO" id="GO:0000278">
    <property type="term" value="P:mitotic cell cycle"/>
    <property type="evidence" value="ECO:0007669"/>
    <property type="project" value="TreeGrafter"/>
</dbReference>
<evidence type="ECO:0000313" key="11">
    <source>
        <dbReference type="Proteomes" id="UP000030752"/>
    </source>
</evidence>
<evidence type="ECO:0000313" key="10">
    <source>
        <dbReference type="EMBL" id="ETN41959.1"/>
    </source>
</evidence>
<dbReference type="GO" id="GO:0000922">
    <property type="term" value="C:spindle pole"/>
    <property type="evidence" value="ECO:0007669"/>
    <property type="project" value="InterPro"/>
</dbReference>
<dbReference type="Gene3D" id="1.20.120.1900">
    <property type="entry name" value="Gamma-tubulin complex, C-terminal domain"/>
    <property type="match status" value="1"/>
</dbReference>
<dbReference type="EMBL" id="KB822719">
    <property type="protein sequence ID" value="ETN41959.1"/>
    <property type="molecule type" value="Genomic_DNA"/>
</dbReference>
<evidence type="ECO:0000259" key="9">
    <source>
        <dbReference type="Pfam" id="PF17681"/>
    </source>
</evidence>
<comment type="subcellular location">
    <subcellularLocation>
        <location evidence="1 6">Cytoplasm</location>
        <location evidence="1 6">Cytoskeleton</location>
        <location evidence="1 6">Microtubule organizing center</location>
    </subcellularLocation>
</comment>
<dbReference type="InterPro" id="IPR040457">
    <property type="entry name" value="GCP_C"/>
</dbReference>
<dbReference type="GO" id="GO:0044732">
    <property type="term" value="C:mitotic spindle pole body"/>
    <property type="evidence" value="ECO:0007669"/>
    <property type="project" value="TreeGrafter"/>
</dbReference>